<protein>
    <submittedName>
        <fullName evidence="1">Uncharacterized protein</fullName>
    </submittedName>
</protein>
<proteinExistence type="predicted"/>
<dbReference type="EMBL" id="CP064942">
    <property type="protein sequence ID" value="QPH53744.1"/>
    <property type="molecule type" value="Genomic_DNA"/>
</dbReference>
<reference evidence="1 2" key="1">
    <citation type="submission" date="2020-11" db="EMBL/GenBank/DDBJ databases">
        <title>Description of Pontivivens ytuae sp. nov. isolated from deep sea sediment of Mariana Trench.</title>
        <authorList>
            <person name="Wang Z."/>
            <person name="Sun Q.-L."/>
            <person name="Xu X.-D."/>
            <person name="Tang Y.-Z."/>
            <person name="Zhang J."/>
        </authorList>
    </citation>
    <scope>NUCLEOTIDE SEQUENCE [LARGE SCALE GENOMIC DNA]</scope>
    <source>
        <strain evidence="1 2">MT2928</strain>
    </source>
</reference>
<keyword evidence="2" id="KW-1185">Reference proteome</keyword>
<organism evidence="1 2">
    <name type="scientific">Pontivivens ytuae</name>
    <dbReference type="NCBI Taxonomy" id="2789856"/>
    <lineage>
        <taxon>Bacteria</taxon>
        <taxon>Pseudomonadati</taxon>
        <taxon>Pseudomonadota</taxon>
        <taxon>Alphaproteobacteria</taxon>
        <taxon>Rhodobacterales</taxon>
        <taxon>Paracoccaceae</taxon>
        <taxon>Pontivivens</taxon>
    </lineage>
</organism>
<dbReference type="RefSeq" id="WP_196102953.1">
    <property type="nucleotide sequence ID" value="NZ_CP064942.1"/>
</dbReference>
<dbReference type="Proteomes" id="UP000594800">
    <property type="component" value="Chromosome"/>
</dbReference>
<gene>
    <name evidence="1" type="ORF">I0K15_18505</name>
</gene>
<dbReference type="AlphaFoldDB" id="A0A7S9LR37"/>
<name>A0A7S9LR37_9RHOB</name>
<dbReference type="KEGG" id="poz:I0K15_18505"/>
<sequence>MRGPAFVAALIAAPAAAQDPAQDCPAAPSDREIRVTYDNGVAQRFIPQAGAPGRLVSSTAPSGIAWQAVRHGGLIDYQSFGLVDGIRLPVYHDDYDAGIAEIFPLQASRSVEVDGLRYTFLNSGLAVRWSDLAYTFRNPEPRRLRVDVGVEQVLTIGACSYASLPVEVHHFEEGVEEVARIEALDYLPQLGIAIIRKLERPAFDPPITTFDPVSISDDAG</sequence>
<accession>A0A7S9LR37</accession>
<evidence type="ECO:0000313" key="1">
    <source>
        <dbReference type="EMBL" id="QPH53744.1"/>
    </source>
</evidence>
<evidence type="ECO:0000313" key="2">
    <source>
        <dbReference type="Proteomes" id="UP000594800"/>
    </source>
</evidence>